<dbReference type="AlphaFoldDB" id="A0A0C3KD22"/>
<dbReference type="InParanoid" id="A0A0C3KD22"/>
<gene>
    <name evidence="1" type="ORF">M404DRAFT_997700</name>
</gene>
<dbReference type="HOGENOM" id="CLU_1540687_0_0_1"/>
<organism evidence="1 2">
    <name type="scientific">Pisolithus tinctorius Marx 270</name>
    <dbReference type="NCBI Taxonomy" id="870435"/>
    <lineage>
        <taxon>Eukaryota</taxon>
        <taxon>Fungi</taxon>
        <taxon>Dikarya</taxon>
        <taxon>Basidiomycota</taxon>
        <taxon>Agaricomycotina</taxon>
        <taxon>Agaricomycetes</taxon>
        <taxon>Agaricomycetidae</taxon>
        <taxon>Boletales</taxon>
        <taxon>Sclerodermatineae</taxon>
        <taxon>Pisolithaceae</taxon>
        <taxon>Pisolithus</taxon>
    </lineage>
</organism>
<evidence type="ECO:0000313" key="2">
    <source>
        <dbReference type="Proteomes" id="UP000054217"/>
    </source>
</evidence>
<reference evidence="2" key="2">
    <citation type="submission" date="2015-01" db="EMBL/GenBank/DDBJ databases">
        <title>Evolutionary Origins and Diversification of the Mycorrhizal Mutualists.</title>
        <authorList>
            <consortium name="DOE Joint Genome Institute"/>
            <consortium name="Mycorrhizal Genomics Consortium"/>
            <person name="Kohler A."/>
            <person name="Kuo A."/>
            <person name="Nagy L.G."/>
            <person name="Floudas D."/>
            <person name="Copeland A."/>
            <person name="Barry K.W."/>
            <person name="Cichocki N."/>
            <person name="Veneault-Fourrey C."/>
            <person name="LaButti K."/>
            <person name="Lindquist E.A."/>
            <person name="Lipzen A."/>
            <person name="Lundell T."/>
            <person name="Morin E."/>
            <person name="Murat C."/>
            <person name="Riley R."/>
            <person name="Ohm R."/>
            <person name="Sun H."/>
            <person name="Tunlid A."/>
            <person name="Henrissat B."/>
            <person name="Grigoriev I.V."/>
            <person name="Hibbett D.S."/>
            <person name="Martin F."/>
        </authorList>
    </citation>
    <scope>NUCLEOTIDE SEQUENCE [LARGE SCALE GENOMIC DNA]</scope>
    <source>
        <strain evidence="2">Marx 270</strain>
    </source>
</reference>
<dbReference type="Proteomes" id="UP000054217">
    <property type="component" value="Unassembled WGS sequence"/>
</dbReference>
<dbReference type="EMBL" id="KN831959">
    <property type="protein sequence ID" value="KIO07527.1"/>
    <property type="molecule type" value="Genomic_DNA"/>
</dbReference>
<reference evidence="1 2" key="1">
    <citation type="submission" date="2014-04" db="EMBL/GenBank/DDBJ databases">
        <authorList>
            <consortium name="DOE Joint Genome Institute"/>
            <person name="Kuo A."/>
            <person name="Kohler A."/>
            <person name="Costa M.D."/>
            <person name="Nagy L.G."/>
            <person name="Floudas D."/>
            <person name="Copeland A."/>
            <person name="Barry K.W."/>
            <person name="Cichocki N."/>
            <person name="Veneault-Fourrey C."/>
            <person name="LaButti K."/>
            <person name="Lindquist E.A."/>
            <person name="Lipzen A."/>
            <person name="Lundell T."/>
            <person name="Morin E."/>
            <person name="Murat C."/>
            <person name="Sun H."/>
            <person name="Tunlid A."/>
            <person name="Henrissat B."/>
            <person name="Grigoriev I.V."/>
            <person name="Hibbett D.S."/>
            <person name="Martin F."/>
            <person name="Nordberg H.P."/>
            <person name="Cantor M.N."/>
            <person name="Hua S.X."/>
        </authorList>
    </citation>
    <scope>NUCLEOTIDE SEQUENCE [LARGE SCALE GENOMIC DNA]</scope>
    <source>
        <strain evidence="1 2">Marx 270</strain>
    </source>
</reference>
<protein>
    <submittedName>
        <fullName evidence="1">Uncharacterized protein</fullName>
    </submittedName>
</protein>
<evidence type="ECO:0000313" key="1">
    <source>
        <dbReference type="EMBL" id="KIO07527.1"/>
    </source>
</evidence>
<accession>A0A0C3KD22</accession>
<sequence length="174" mass="19798">MQMRADFHRRRRAYISPDATTNISDSGMVVPSHQRFVLQEDGPTTIRPRPVLGVPYSSTAFHTAYVPVMPYSWILEGATRVAVFATHLWTLLLKKSVLKRHHSCRLYLELIRIAMDTMEKNDCKAAKEQHFVTRAGEPRMPRGAAGGQVTVDAGRQLRSRHVPDDNNGFHFCRI</sequence>
<proteinExistence type="predicted"/>
<name>A0A0C3KD22_PISTI</name>
<keyword evidence="2" id="KW-1185">Reference proteome</keyword>